<evidence type="ECO:0000313" key="4">
    <source>
        <dbReference type="Proteomes" id="UP000054596"/>
    </source>
</evidence>
<dbReference type="Gene3D" id="1.10.260.40">
    <property type="entry name" value="lambda repressor-like DNA-binding domains"/>
    <property type="match status" value="1"/>
</dbReference>
<dbReference type="InterPro" id="IPR001387">
    <property type="entry name" value="Cro/C1-type_HTH"/>
</dbReference>
<dbReference type="PROSITE" id="PS50943">
    <property type="entry name" value="HTH_CROC1"/>
    <property type="match status" value="1"/>
</dbReference>
<evidence type="ECO:0000256" key="1">
    <source>
        <dbReference type="SAM" id="MobiDB-lite"/>
    </source>
</evidence>
<feature type="domain" description="HTH cro/C1-type" evidence="2">
    <location>
        <begin position="15"/>
        <end position="69"/>
    </location>
</feature>
<proteinExistence type="predicted"/>
<keyword evidence="4" id="KW-1185">Reference proteome</keyword>
<accession>A0A158BP11</accession>
<dbReference type="InterPro" id="IPR010982">
    <property type="entry name" value="Lambda_DNA-bd_dom_sf"/>
</dbReference>
<organism evidence="3 4">
    <name type="scientific">Caballeronia glebae</name>
    <dbReference type="NCBI Taxonomy" id="1777143"/>
    <lineage>
        <taxon>Bacteria</taxon>
        <taxon>Pseudomonadati</taxon>
        <taxon>Pseudomonadota</taxon>
        <taxon>Betaproteobacteria</taxon>
        <taxon>Burkholderiales</taxon>
        <taxon>Burkholderiaceae</taxon>
        <taxon>Caballeronia</taxon>
    </lineage>
</organism>
<dbReference type="CDD" id="cd00093">
    <property type="entry name" value="HTH_XRE"/>
    <property type="match status" value="1"/>
</dbReference>
<dbReference type="STRING" id="1777143.AWB82_04375"/>
<reference evidence="3" key="1">
    <citation type="submission" date="2016-01" db="EMBL/GenBank/DDBJ databases">
        <authorList>
            <person name="Peeters C."/>
        </authorList>
    </citation>
    <scope>NUCLEOTIDE SEQUENCE [LARGE SCALE GENOMIC DNA]</scope>
    <source>
        <strain evidence="3">LMG 29325</strain>
    </source>
</reference>
<dbReference type="Proteomes" id="UP000054596">
    <property type="component" value="Unassembled WGS sequence"/>
</dbReference>
<name>A0A158BP11_9BURK</name>
<comment type="caution">
    <text evidence="3">The sequence shown here is derived from an EMBL/GenBank/DDBJ whole genome shotgun (WGS) entry which is preliminary data.</text>
</comment>
<evidence type="ECO:0000259" key="2">
    <source>
        <dbReference type="PROSITE" id="PS50943"/>
    </source>
</evidence>
<evidence type="ECO:0000313" key="3">
    <source>
        <dbReference type="EMBL" id="SAK71815.1"/>
    </source>
</evidence>
<gene>
    <name evidence="3" type="ORF">AWB82_04375</name>
</gene>
<protein>
    <submittedName>
        <fullName evidence="3">Transcriptional regulator</fullName>
    </submittedName>
</protein>
<dbReference type="OrthoDB" id="5957901at2"/>
<feature type="region of interest" description="Disordered" evidence="1">
    <location>
        <begin position="73"/>
        <end position="134"/>
    </location>
</feature>
<dbReference type="Pfam" id="PF01381">
    <property type="entry name" value="HTH_3"/>
    <property type="match status" value="1"/>
</dbReference>
<dbReference type="RefSeq" id="WP_086970906.1">
    <property type="nucleotide sequence ID" value="NZ_FCOJ02000033.1"/>
</dbReference>
<dbReference type="EMBL" id="FCOJ02000033">
    <property type="protein sequence ID" value="SAK71815.1"/>
    <property type="molecule type" value="Genomic_DNA"/>
</dbReference>
<sequence length="134" mass="14267">MDYSLKTLSQLRPILLGFRKAAGLTQALVAARLGVTQQTYAQLEANPAAVSVERLFKVLRVLDVELALTRTATAPSAKTGKAAPSDPPPIAAKATPARSRRASRQSGTPAAPRPARKRATTAAAKKPAKKRENW</sequence>
<dbReference type="GO" id="GO:0003677">
    <property type="term" value="F:DNA binding"/>
    <property type="evidence" value="ECO:0007669"/>
    <property type="project" value="InterPro"/>
</dbReference>
<dbReference type="SUPFAM" id="SSF47413">
    <property type="entry name" value="lambda repressor-like DNA-binding domains"/>
    <property type="match status" value="1"/>
</dbReference>
<dbReference type="AlphaFoldDB" id="A0A158BP11"/>
<dbReference type="SMART" id="SM00530">
    <property type="entry name" value="HTH_XRE"/>
    <property type="match status" value="1"/>
</dbReference>